<comment type="subunit">
    <text evidence="5">Homohexamer. Associates with heptad repeats of HSF1 trimers and probably also HSF1 monomers, and with HSP70. Association with HSF1 trimers and HSP70 coincides with attenuation of heat shock response and the conversion of HSF1 trimer to monomer.</text>
</comment>
<dbReference type="GO" id="GO:0003714">
    <property type="term" value="F:transcription corepressor activity"/>
    <property type="evidence" value="ECO:0007669"/>
    <property type="project" value="InterPro"/>
</dbReference>
<name>E4XH44_OIKDI</name>
<evidence type="ECO:0000256" key="3">
    <source>
        <dbReference type="ARBA" id="ARBA00023242"/>
    </source>
</evidence>
<evidence type="ECO:0000256" key="5">
    <source>
        <dbReference type="ARBA" id="ARBA00038772"/>
    </source>
</evidence>
<dbReference type="FunFam" id="1.20.5.430:FF:000002">
    <property type="entry name" value="Heat shock factor-binding protein 1"/>
    <property type="match status" value="1"/>
</dbReference>
<protein>
    <recommendedName>
        <fullName evidence="6">Heat shock factor-binding protein 1</fullName>
    </recommendedName>
</protein>
<proteinExistence type="inferred from homology"/>
<evidence type="ECO:0000256" key="4">
    <source>
        <dbReference type="ARBA" id="ARBA00037689"/>
    </source>
</evidence>
<dbReference type="EMBL" id="FN653050">
    <property type="protein sequence ID" value="CBY09992.1"/>
    <property type="molecule type" value="Genomic_DNA"/>
</dbReference>
<dbReference type="InterPro" id="IPR009643">
    <property type="entry name" value="HS1-bd"/>
</dbReference>
<keyword evidence="3" id="KW-0539">Nucleus</keyword>
<dbReference type="Pfam" id="PF06825">
    <property type="entry name" value="HSBP1"/>
    <property type="match status" value="1"/>
</dbReference>
<evidence type="ECO:0000256" key="2">
    <source>
        <dbReference type="ARBA" id="ARBA00006349"/>
    </source>
</evidence>
<comment type="function">
    <text evidence="4">Negative regulator of the heat shock response. Negatively affects HSF1 DNA-binding activity. May have a role in the suppression of the activation of the stress response during the aging process.</text>
</comment>
<dbReference type="OrthoDB" id="4159489at2759"/>
<dbReference type="Proteomes" id="UP000001307">
    <property type="component" value="Unassembled WGS sequence"/>
</dbReference>
<evidence type="ECO:0000313" key="7">
    <source>
        <dbReference type="EMBL" id="CBY09992.1"/>
    </source>
</evidence>
<dbReference type="AlphaFoldDB" id="E4XH44"/>
<reference evidence="7" key="1">
    <citation type="journal article" date="2010" name="Science">
        <title>Plasticity of animal genome architecture unmasked by rapid evolution of a pelagic tunicate.</title>
        <authorList>
            <person name="Denoeud F."/>
            <person name="Henriet S."/>
            <person name="Mungpakdee S."/>
            <person name="Aury J.M."/>
            <person name="Da Silva C."/>
            <person name="Brinkmann H."/>
            <person name="Mikhaleva J."/>
            <person name="Olsen L.C."/>
            <person name="Jubin C."/>
            <person name="Canestro C."/>
            <person name="Bouquet J.M."/>
            <person name="Danks G."/>
            <person name="Poulain J."/>
            <person name="Campsteijn C."/>
            <person name="Adamski M."/>
            <person name="Cross I."/>
            <person name="Yadetie F."/>
            <person name="Muffato M."/>
            <person name="Louis A."/>
            <person name="Butcher S."/>
            <person name="Tsagkogeorga G."/>
            <person name="Konrad A."/>
            <person name="Singh S."/>
            <person name="Jensen M.F."/>
            <person name="Cong E.H."/>
            <person name="Eikeseth-Otteraa H."/>
            <person name="Noel B."/>
            <person name="Anthouard V."/>
            <person name="Porcel B.M."/>
            <person name="Kachouri-Lafond R."/>
            <person name="Nishino A."/>
            <person name="Ugolini M."/>
            <person name="Chourrout P."/>
            <person name="Nishida H."/>
            <person name="Aasland R."/>
            <person name="Huzurbazar S."/>
            <person name="Westhof E."/>
            <person name="Delsuc F."/>
            <person name="Lehrach H."/>
            <person name="Reinhardt R."/>
            <person name="Weissenbach J."/>
            <person name="Roy S.W."/>
            <person name="Artiguenave F."/>
            <person name="Postlethwait J.H."/>
            <person name="Manak J.R."/>
            <person name="Thompson E.M."/>
            <person name="Jaillon O."/>
            <person name="Du Pasquier L."/>
            <person name="Boudinot P."/>
            <person name="Liberles D.A."/>
            <person name="Volff J.N."/>
            <person name="Philippe H."/>
            <person name="Lenhard B."/>
            <person name="Roest Crollius H."/>
            <person name="Wincker P."/>
            <person name="Chourrout D."/>
        </authorList>
    </citation>
    <scope>NUCLEOTIDE SEQUENCE [LARGE SCALE GENOMIC DNA]</scope>
</reference>
<comment type="subcellular location">
    <subcellularLocation>
        <location evidence="1">Nucleus</location>
    </subcellularLocation>
</comment>
<sequence length="70" mass="7951">MSEVSQKGVPTNDPKNIHDMTAFVQQTLTDMQNKFTNMSDQMMGRMDAMSSKLDDLEKSMLAMMDQAEED</sequence>
<dbReference type="Gene3D" id="1.20.5.430">
    <property type="match status" value="1"/>
</dbReference>
<comment type="similarity">
    <text evidence="2">Belongs to the HSBP1 family.</text>
</comment>
<evidence type="ECO:0000313" key="8">
    <source>
        <dbReference type="Proteomes" id="UP000001307"/>
    </source>
</evidence>
<dbReference type="GO" id="GO:0005829">
    <property type="term" value="C:cytosol"/>
    <property type="evidence" value="ECO:0007669"/>
    <property type="project" value="TreeGrafter"/>
</dbReference>
<organism evidence="7">
    <name type="scientific">Oikopleura dioica</name>
    <name type="common">Tunicate</name>
    <dbReference type="NCBI Taxonomy" id="34765"/>
    <lineage>
        <taxon>Eukaryota</taxon>
        <taxon>Metazoa</taxon>
        <taxon>Chordata</taxon>
        <taxon>Tunicata</taxon>
        <taxon>Appendicularia</taxon>
        <taxon>Copelata</taxon>
        <taxon>Oikopleuridae</taxon>
        <taxon>Oikopleura</taxon>
    </lineage>
</organism>
<dbReference type="GO" id="GO:0005634">
    <property type="term" value="C:nucleus"/>
    <property type="evidence" value="ECO:0007669"/>
    <property type="project" value="UniProtKB-SubCell"/>
</dbReference>
<keyword evidence="8" id="KW-1185">Reference proteome</keyword>
<dbReference type="PANTHER" id="PTHR19424:SF0">
    <property type="entry name" value="HEAT SHOCK FACTOR BINDING PROTEIN 1"/>
    <property type="match status" value="1"/>
</dbReference>
<accession>E4XH44</accession>
<dbReference type="PANTHER" id="PTHR19424">
    <property type="entry name" value="HEAT SHOCK FACTOR BINDING PROTEIN 1"/>
    <property type="match status" value="1"/>
</dbReference>
<evidence type="ECO:0000256" key="6">
    <source>
        <dbReference type="ARBA" id="ARBA00039223"/>
    </source>
</evidence>
<dbReference type="InParanoid" id="E4XH44"/>
<evidence type="ECO:0000256" key="1">
    <source>
        <dbReference type="ARBA" id="ARBA00004123"/>
    </source>
</evidence>
<dbReference type="GO" id="GO:0070370">
    <property type="term" value="P:cellular heat acclimation"/>
    <property type="evidence" value="ECO:0007669"/>
    <property type="project" value="TreeGrafter"/>
</dbReference>
<gene>
    <name evidence="7" type="ORF">GSOID_T00010810001</name>
</gene>